<dbReference type="OrthoDB" id="1418158at2759"/>
<organism evidence="6 7">
    <name type="scientific">Phaseolus vulgaris</name>
    <name type="common">Kidney bean</name>
    <name type="synonym">French bean</name>
    <dbReference type="NCBI Taxonomy" id="3885"/>
    <lineage>
        <taxon>Eukaryota</taxon>
        <taxon>Viridiplantae</taxon>
        <taxon>Streptophyta</taxon>
        <taxon>Embryophyta</taxon>
        <taxon>Tracheophyta</taxon>
        <taxon>Spermatophyta</taxon>
        <taxon>Magnoliopsida</taxon>
        <taxon>eudicotyledons</taxon>
        <taxon>Gunneridae</taxon>
        <taxon>Pentapetalae</taxon>
        <taxon>rosids</taxon>
        <taxon>fabids</taxon>
        <taxon>Fabales</taxon>
        <taxon>Fabaceae</taxon>
        <taxon>Papilionoideae</taxon>
        <taxon>50 kb inversion clade</taxon>
        <taxon>NPAAA clade</taxon>
        <taxon>indigoferoid/millettioid clade</taxon>
        <taxon>Phaseoleae</taxon>
        <taxon>Phaseolus</taxon>
    </lineage>
</organism>
<sequence length="286" mass="32981">MADTSFFFTNFPEHFLERDLWKVFQRWGRVLDVFVSRKLNARNQKFGFVGFQGVNDVFSLERELYAIWIGTWKLQVNLPKYQMKDGPRKQRNEGPRLGWIPKMNTTHPREAWNVKGKQMEQFSFAQVVSDSVVKNGVGENVNSLQGDEKVTQITVELEQDSWLEGIYVGCFKEFPCMQLVKESFVMGGFSLVKLRYLGGIALLSCGEKGSLQKIIADNRTWFDEVFSSVTPWDGSFASKEHFAWIRCRGIPLQLWCNQIFFKVGAVVGEVVEIDEATEKRETLEFA</sequence>
<dbReference type="GO" id="GO:0008380">
    <property type="term" value="P:RNA splicing"/>
    <property type="evidence" value="ECO:0007669"/>
    <property type="project" value="UniProtKB-KW"/>
</dbReference>
<keyword evidence="1" id="KW-0507">mRNA processing</keyword>
<dbReference type="SMR" id="V7CXQ8"/>
<keyword evidence="3" id="KW-0508">mRNA splicing</keyword>
<reference evidence="7" key="1">
    <citation type="journal article" date="2014" name="Nat. Genet.">
        <title>A reference genome for common bean and genome-wide analysis of dual domestications.</title>
        <authorList>
            <person name="Schmutz J."/>
            <person name="McClean P.E."/>
            <person name="Mamidi S."/>
            <person name="Wu G.A."/>
            <person name="Cannon S.B."/>
            <person name="Grimwood J."/>
            <person name="Jenkins J."/>
            <person name="Shu S."/>
            <person name="Song Q."/>
            <person name="Chavarro C."/>
            <person name="Torres-Torres M."/>
            <person name="Geffroy V."/>
            <person name="Moghaddam S.M."/>
            <person name="Gao D."/>
            <person name="Abernathy B."/>
            <person name="Barry K."/>
            <person name="Blair M."/>
            <person name="Brick M.A."/>
            <person name="Chovatia M."/>
            <person name="Gepts P."/>
            <person name="Goodstein D.M."/>
            <person name="Gonzales M."/>
            <person name="Hellsten U."/>
            <person name="Hyten D.L."/>
            <person name="Jia G."/>
            <person name="Kelly J.D."/>
            <person name="Kudrna D."/>
            <person name="Lee R."/>
            <person name="Richard M.M."/>
            <person name="Miklas P.N."/>
            <person name="Osorno J.M."/>
            <person name="Rodrigues J."/>
            <person name="Thareau V."/>
            <person name="Urrea C.A."/>
            <person name="Wang M."/>
            <person name="Yu Y."/>
            <person name="Zhang M."/>
            <person name="Wing R.A."/>
            <person name="Cregan P.B."/>
            <person name="Rokhsar D.S."/>
            <person name="Jackson S.A."/>
        </authorList>
    </citation>
    <scope>NUCLEOTIDE SEQUENCE [LARGE SCALE GENOMIC DNA]</scope>
    <source>
        <strain evidence="7">cv. G19833</strain>
    </source>
</reference>
<dbReference type="Gramene" id="ESW34080">
    <property type="protein sequence ID" value="ESW34080"/>
    <property type="gene ID" value="PHAVU_001G122700g"/>
</dbReference>
<protein>
    <recommendedName>
        <fullName evidence="5">RRM domain-containing protein</fullName>
    </recommendedName>
</protein>
<evidence type="ECO:0000259" key="5">
    <source>
        <dbReference type="PROSITE" id="PS50102"/>
    </source>
</evidence>
<evidence type="ECO:0000313" key="6">
    <source>
        <dbReference type="EMBL" id="ESW34080.1"/>
    </source>
</evidence>
<dbReference type="GO" id="GO:0003723">
    <property type="term" value="F:RNA binding"/>
    <property type="evidence" value="ECO:0007669"/>
    <property type="project" value="UniProtKB-UniRule"/>
</dbReference>
<accession>V7CXQ8</accession>
<dbReference type="PROSITE" id="PS50102">
    <property type="entry name" value="RRM"/>
    <property type="match status" value="1"/>
</dbReference>
<dbReference type="GO" id="GO:0006397">
    <property type="term" value="P:mRNA processing"/>
    <property type="evidence" value="ECO:0007669"/>
    <property type="project" value="UniProtKB-KW"/>
</dbReference>
<evidence type="ECO:0000256" key="2">
    <source>
        <dbReference type="ARBA" id="ARBA00022728"/>
    </source>
</evidence>
<proteinExistence type="predicted"/>
<feature type="domain" description="RRM" evidence="5">
    <location>
        <begin position="4"/>
        <end position="81"/>
    </location>
</feature>
<gene>
    <name evidence="6" type="ORF">PHAVU_001G122700g</name>
</gene>
<dbReference type="SMART" id="SM00360">
    <property type="entry name" value="RRM"/>
    <property type="match status" value="1"/>
</dbReference>
<dbReference type="InterPro" id="IPR012677">
    <property type="entry name" value="Nucleotide-bd_a/b_plait_sf"/>
</dbReference>
<dbReference type="EMBL" id="CM002288">
    <property type="protein sequence ID" value="ESW34080.1"/>
    <property type="molecule type" value="Genomic_DNA"/>
</dbReference>
<keyword evidence="2" id="KW-0747">Spliceosome</keyword>
<evidence type="ECO:0000256" key="4">
    <source>
        <dbReference type="PROSITE-ProRule" id="PRU00176"/>
    </source>
</evidence>
<keyword evidence="4" id="KW-0694">RNA-binding</keyword>
<evidence type="ECO:0000313" key="7">
    <source>
        <dbReference type="Proteomes" id="UP000000226"/>
    </source>
</evidence>
<dbReference type="CDD" id="cd00590">
    <property type="entry name" value="RRM_SF"/>
    <property type="match status" value="1"/>
</dbReference>
<dbReference type="OMA" id="CKETINI"/>
<dbReference type="PANTHER" id="PTHR23147">
    <property type="entry name" value="SERINE/ARGININE RICH SPLICING FACTOR"/>
    <property type="match status" value="1"/>
</dbReference>
<dbReference type="SUPFAM" id="SSF54928">
    <property type="entry name" value="RNA-binding domain, RBD"/>
    <property type="match status" value="1"/>
</dbReference>
<dbReference type="InterPro" id="IPR000504">
    <property type="entry name" value="RRM_dom"/>
</dbReference>
<dbReference type="InterPro" id="IPR035979">
    <property type="entry name" value="RBD_domain_sf"/>
</dbReference>
<dbReference type="Pfam" id="PF00076">
    <property type="entry name" value="RRM_1"/>
    <property type="match status" value="1"/>
</dbReference>
<dbReference type="InterPro" id="IPR050907">
    <property type="entry name" value="SRSF"/>
</dbReference>
<dbReference type="GO" id="GO:0005681">
    <property type="term" value="C:spliceosomal complex"/>
    <property type="evidence" value="ECO:0007669"/>
    <property type="project" value="UniProtKB-KW"/>
</dbReference>
<dbReference type="Gene3D" id="3.30.70.330">
    <property type="match status" value="1"/>
</dbReference>
<evidence type="ECO:0000256" key="3">
    <source>
        <dbReference type="ARBA" id="ARBA00023187"/>
    </source>
</evidence>
<evidence type="ECO:0000256" key="1">
    <source>
        <dbReference type="ARBA" id="ARBA00022664"/>
    </source>
</evidence>
<dbReference type="AlphaFoldDB" id="V7CXQ8"/>
<keyword evidence="7" id="KW-1185">Reference proteome</keyword>
<dbReference type="Proteomes" id="UP000000226">
    <property type="component" value="Chromosome 1"/>
</dbReference>
<name>V7CXQ8_PHAVU</name>